<dbReference type="PANTHER" id="PTHR12931:SF15">
    <property type="entry name" value="UBIQUITIN THIOESTERASE OTUBAIN-LIKE"/>
    <property type="match status" value="1"/>
</dbReference>
<name>A0A8S1TSH5_PAROT</name>
<protein>
    <recommendedName>
        <fullName evidence="2">OTU domain-containing protein</fullName>
    </recommendedName>
</protein>
<comment type="caution">
    <text evidence="3">The sequence shown here is derived from an EMBL/GenBank/DDBJ whole genome shotgun (WGS) entry which is preliminary data.</text>
</comment>
<dbReference type="Pfam" id="PF10275">
    <property type="entry name" value="Peptidase_C65"/>
    <property type="match status" value="1"/>
</dbReference>
<dbReference type="EMBL" id="CAJJDP010000032">
    <property type="protein sequence ID" value="CAD8156771.1"/>
    <property type="molecule type" value="Genomic_DNA"/>
</dbReference>
<dbReference type="AlphaFoldDB" id="A0A8S1TSH5"/>
<dbReference type="GO" id="GO:0004843">
    <property type="term" value="F:cysteine-type deubiquitinase activity"/>
    <property type="evidence" value="ECO:0007669"/>
    <property type="project" value="TreeGrafter"/>
</dbReference>
<dbReference type="GO" id="GO:0005634">
    <property type="term" value="C:nucleus"/>
    <property type="evidence" value="ECO:0007669"/>
    <property type="project" value="TreeGrafter"/>
</dbReference>
<dbReference type="CDD" id="cd22749">
    <property type="entry name" value="Otubain_C65"/>
    <property type="match status" value="1"/>
</dbReference>
<proteinExistence type="predicted"/>
<keyword evidence="4" id="KW-1185">Reference proteome</keyword>
<dbReference type="InterPro" id="IPR003323">
    <property type="entry name" value="OTU_dom"/>
</dbReference>
<evidence type="ECO:0000259" key="2">
    <source>
        <dbReference type="PROSITE" id="PS50802"/>
    </source>
</evidence>
<dbReference type="OMA" id="IWEEECN"/>
<dbReference type="GO" id="GO:0043130">
    <property type="term" value="F:ubiquitin binding"/>
    <property type="evidence" value="ECO:0007669"/>
    <property type="project" value="TreeGrafter"/>
</dbReference>
<dbReference type="OrthoDB" id="18915at2759"/>
<accession>A0A8S1TSH5</accession>
<organism evidence="3 4">
    <name type="scientific">Paramecium octaurelia</name>
    <dbReference type="NCBI Taxonomy" id="43137"/>
    <lineage>
        <taxon>Eukaryota</taxon>
        <taxon>Sar</taxon>
        <taxon>Alveolata</taxon>
        <taxon>Ciliophora</taxon>
        <taxon>Intramacronucleata</taxon>
        <taxon>Oligohymenophorea</taxon>
        <taxon>Peniculida</taxon>
        <taxon>Parameciidae</taxon>
        <taxon>Paramecium</taxon>
    </lineage>
</organism>
<gene>
    <name evidence="3" type="ORF">POCTA_138.1.T0320289</name>
</gene>
<feature type="region of interest" description="Disordered" evidence="1">
    <location>
        <begin position="82"/>
        <end position="102"/>
    </location>
</feature>
<evidence type="ECO:0000256" key="1">
    <source>
        <dbReference type="SAM" id="MobiDB-lite"/>
    </source>
</evidence>
<evidence type="ECO:0000313" key="4">
    <source>
        <dbReference type="Proteomes" id="UP000683925"/>
    </source>
</evidence>
<dbReference type="FunFam" id="1.20.1300.20:FF:000006">
    <property type="entry name" value="Uncharacterized protein"/>
    <property type="match status" value="1"/>
</dbReference>
<evidence type="ECO:0000313" key="3">
    <source>
        <dbReference type="EMBL" id="CAD8156771.1"/>
    </source>
</evidence>
<dbReference type="PANTHER" id="PTHR12931">
    <property type="entry name" value="UBIQUITIN THIOLESTERASE PROTEIN OTUB"/>
    <property type="match status" value="1"/>
</dbReference>
<feature type="domain" description="OTU" evidence="2">
    <location>
        <begin position="174"/>
        <end position="372"/>
    </location>
</feature>
<dbReference type="GO" id="GO:0071108">
    <property type="term" value="P:protein K48-linked deubiquitination"/>
    <property type="evidence" value="ECO:0007669"/>
    <property type="project" value="TreeGrafter"/>
</dbReference>
<feature type="region of interest" description="Disordered" evidence="1">
    <location>
        <begin position="1"/>
        <end position="40"/>
    </location>
</feature>
<dbReference type="InterPro" id="IPR019400">
    <property type="entry name" value="Peptidase_C65_otubain"/>
</dbReference>
<dbReference type="Proteomes" id="UP000683925">
    <property type="component" value="Unassembled WGS sequence"/>
</dbReference>
<sequence length="375" mass="44636">MNGVQQLLDDQKQEFKSKNMNQGKPFESSKKNQSNQNSPIFTKYCSNSISSKSNNNNLSYLKNDGSVSKMLSQTMAYSDKPLNYSKLNEKPNGSENKKVEKQVKSQYQRYIKRNDDRRLRVCNVLKDLSSNTSELRNVEDQYKYYVREIEDKSALYKNYSLNFQNKAIVGKICNAFLQVRGDGNCFYTAFGFQFLYHLLFSYSDEEFDQFIKKILDQQISFGIKYARKQIDDKETQKICLEEFIYLIEDLRQERQEERFEKFRQRFANWKINENGDGFLYCLQTIFFRNLSYLYLEKSDFKDIVLDKENLLIWEEECNTNEVIIKLLAQELKIHTKLLFLDNEISIMEYEEENKNTIILLIKPGHYNIGWNIKEQ</sequence>
<dbReference type="PROSITE" id="PS50802">
    <property type="entry name" value="OTU"/>
    <property type="match status" value="1"/>
</dbReference>
<reference evidence="3" key="1">
    <citation type="submission" date="2021-01" db="EMBL/GenBank/DDBJ databases">
        <authorList>
            <consortium name="Genoscope - CEA"/>
            <person name="William W."/>
        </authorList>
    </citation>
    <scope>NUCLEOTIDE SEQUENCE</scope>
</reference>